<dbReference type="SMART" id="SM00490">
    <property type="entry name" value="HELICc"/>
    <property type="match status" value="1"/>
</dbReference>
<keyword evidence="3" id="KW-0479">Metal-binding</keyword>
<dbReference type="Proteomes" id="UP000018144">
    <property type="component" value="Unassembled WGS sequence"/>
</dbReference>
<feature type="compositionally biased region" description="Acidic residues" evidence="11">
    <location>
        <begin position="226"/>
        <end position="240"/>
    </location>
</feature>
<dbReference type="PROSITE" id="PS00518">
    <property type="entry name" value="ZF_RING_1"/>
    <property type="match status" value="1"/>
</dbReference>
<evidence type="ECO:0000313" key="15">
    <source>
        <dbReference type="EMBL" id="CCX12181.1"/>
    </source>
</evidence>
<dbReference type="eggNOG" id="KOG1002">
    <property type="taxonomic scope" value="Eukaryota"/>
</dbReference>
<dbReference type="Pfam" id="PF00271">
    <property type="entry name" value="Helicase_C"/>
    <property type="match status" value="1"/>
</dbReference>
<dbReference type="GO" id="GO:0004386">
    <property type="term" value="F:helicase activity"/>
    <property type="evidence" value="ECO:0007669"/>
    <property type="project" value="UniProtKB-KW"/>
</dbReference>
<dbReference type="Pfam" id="PF00097">
    <property type="entry name" value="zf-C3HC4"/>
    <property type="match status" value="1"/>
</dbReference>
<feature type="compositionally biased region" description="Low complexity" evidence="11">
    <location>
        <begin position="26"/>
        <end position="37"/>
    </location>
</feature>
<feature type="domain" description="RING-type" evidence="12">
    <location>
        <begin position="854"/>
        <end position="900"/>
    </location>
</feature>
<name>U4L5U2_PYROM</name>
<keyword evidence="8" id="KW-0862">Zinc</keyword>
<evidence type="ECO:0000259" key="12">
    <source>
        <dbReference type="PROSITE" id="PS50089"/>
    </source>
</evidence>
<keyword evidence="6" id="KW-0378">Hydrolase</keyword>
<feature type="compositionally biased region" description="Acidic residues" evidence="11">
    <location>
        <begin position="412"/>
        <end position="422"/>
    </location>
</feature>
<dbReference type="Gene3D" id="3.40.50.300">
    <property type="entry name" value="P-loop containing nucleotide triphosphate hydrolases"/>
    <property type="match status" value="1"/>
</dbReference>
<keyword evidence="4" id="KW-0547">Nucleotide-binding</keyword>
<protein>
    <submittedName>
        <fullName evidence="15">Similar to ATP-dependent helicase rhp16 acc. no. P79051</fullName>
    </submittedName>
</protein>
<dbReference type="CDD" id="cd18008">
    <property type="entry name" value="DEXDc_SHPRH-like"/>
    <property type="match status" value="1"/>
</dbReference>
<dbReference type="SUPFAM" id="SSF52540">
    <property type="entry name" value="P-loop containing nucleoside triphosphate hydrolases"/>
    <property type="match status" value="2"/>
</dbReference>
<keyword evidence="5 10" id="KW-0863">Zinc-finger</keyword>
<evidence type="ECO:0000256" key="7">
    <source>
        <dbReference type="ARBA" id="ARBA00022806"/>
    </source>
</evidence>
<sequence length="1110" mass="124533">MVATRRTSSRLAVSVEISTSPSGAQTTKKTTTKSNTVTKRRISKVIEEEDPEDGSNHPDDYPAGHLDDTTKAAVANQAGSAPVVKRRRTHLKASLTESEVGSIASFAFSREGTIETPDTSLSEIAAEESRGIQGRIEELDYNYNGDDEPLINKAKGRNKGKGKAVVPPSVGEGTDEEEFDEVEQEQVEEDIPRRSTRTRTATTAKATAKGKGKGKAVVTPSVGEQSDQDLGEEEEEVEEEYTSRRNTRTRATTTTKPTAKGKGKGTSHSTAVSIADSQDLEEIESTPRKAPARNKGKGKAPATSLDIDDLADFDLEEEEEENITPRARNKEKGHSKPRLAAYVMEGFSDESPLSEIDNPSQESEEEEYIPTSGGRGRAARKATARVHNKASAVEEDDDDEDESDFIGISSDSEGDVYEDDSDAPMVSRNKRPVAAATVVVDPAPKRSNRPAIRYPVGSTRAERATMNLYHQHPELRTVFEDLDHRPMIPVQEDPQPEGLSLSLLPFQKEGLHWLRAQERSDFRGGILADEMGMGKTIQTLSLIMSDPTAKPNLVVAPTVAVMQWKSEIEKYDTNKVLKVYVYHGANRTSSIKELSGYNVIITTYNILESVYRKQEQGFKRQSGLFKEKSAIHGVSYHRVILDEAHNIKDRSCNTAKSVYALKTTYKLCLSGTPLQNRIGELFSLLRFLELDPFAYYFCRNCDCKSLHWKFTNRRNCDTCGHHPMSHICFFNWALLKPIQNEGNEGGGAQAFRNIHRLMRHIMLRRTKKEREEDLGLPPKVVTIRRDKFSEEELDLYDSIYNDGKRKFDTYVAQGVVLNNYANIFTLITRMRQMADHPDLVLRKHAEEGQNTLVCSLCEEEAEDAIKSRCHHTFCRDCASRYISSFVGQLPDDLPECPRCHIPLVIDLQQAEIALDEATAGVKKGSIINRINMATWRSSTKIEALCEELYKLRSPNSTTKSIVFSQFTSMLQLISWRLSRAGFRCVTLEGSMSPQQREATINSFMNNIEVEVFLVSLKAGGVALNLIEANQVFLMEPWWNPSVEWQAADRIHRIGQRRGCRVVRLVIEDSIESRIVELQEKKERMIQATVNADEKAMDRLTTADMQFLFQN</sequence>
<keyword evidence="7 15" id="KW-0347">Helicase</keyword>
<organism evidence="15 16">
    <name type="scientific">Pyronema omphalodes (strain CBS 100304)</name>
    <name type="common">Pyronema confluens</name>
    <dbReference type="NCBI Taxonomy" id="1076935"/>
    <lineage>
        <taxon>Eukaryota</taxon>
        <taxon>Fungi</taxon>
        <taxon>Dikarya</taxon>
        <taxon>Ascomycota</taxon>
        <taxon>Pezizomycotina</taxon>
        <taxon>Pezizomycetes</taxon>
        <taxon>Pezizales</taxon>
        <taxon>Pyronemataceae</taxon>
        <taxon>Pyronema</taxon>
    </lineage>
</organism>
<dbReference type="InterPro" id="IPR001650">
    <property type="entry name" value="Helicase_C-like"/>
</dbReference>
<evidence type="ECO:0000256" key="10">
    <source>
        <dbReference type="PROSITE-ProRule" id="PRU00175"/>
    </source>
</evidence>
<gene>
    <name evidence="15" type="ORF">PCON_11775</name>
</gene>
<dbReference type="GO" id="GO:0005524">
    <property type="term" value="F:ATP binding"/>
    <property type="evidence" value="ECO:0007669"/>
    <property type="project" value="UniProtKB-KW"/>
</dbReference>
<feature type="domain" description="Helicase C-terminal" evidence="14">
    <location>
        <begin position="943"/>
        <end position="1096"/>
    </location>
</feature>
<dbReference type="InterPro" id="IPR018957">
    <property type="entry name" value="Znf_C3HC4_RING-type"/>
</dbReference>
<dbReference type="Gene3D" id="3.30.40.10">
    <property type="entry name" value="Zinc/RING finger domain, C3HC4 (zinc finger)"/>
    <property type="match status" value="1"/>
</dbReference>
<comment type="subcellular location">
    <subcellularLocation>
        <location evidence="1">Nucleus</location>
    </subcellularLocation>
</comment>
<evidence type="ECO:0000256" key="3">
    <source>
        <dbReference type="ARBA" id="ARBA00022723"/>
    </source>
</evidence>
<dbReference type="PANTHER" id="PTHR45626:SF12">
    <property type="entry name" value="DNA REPAIR PROTEIN RAD16"/>
    <property type="match status" value="1"/>
</dbReference>
<dbReference type="CDD" id="cd18793">
    <property type="entry name" value="SF2_C_SNF"/>
    <property type="match status" value="1"/>
</dbReference>
<dbReference type="InterPro" id="IPR038718">
    <property type="entry name" value="SNF2-like_sf"/>
</dbReference>
<dbReference type="InterPro" id="IPR013083">
    <property type="entry name" value="Znf_RING/FYVE/PHD"/>
</dbReference>
<dbReference type="GO" id="GO:0008270">
    <property type="term" value="F:zinc ion binding"/>
    <property type="evidence" value="ECO:0007669"/>
    <property type="project" value="UniProtKB-KW"/>
</dbReference>
<evidence type="ECO:0000256" key="9">
    <source>
        <dbReference type="ARBA" id="ARBA00022840"/>
    </source>
</evidence>
<dbReference type="CDD" id="cd16567">
    <property type="entry name" value="RING-HC_RAD16-like"/>
    <property type="match status" value="1"/>
</dbReference>
<reference evidence="15 16" key="1">
    <citation type="journal article" date="2013" name="PLoS Genet.">
        <title>The genome and development-dependent transcriptomes of Pyronema confluens: a window into fungal evolution.</title>
        <authorList>
            <person name="Traeger S."/>
            <person name="Altegoer F."/>
            <person name="Freitag M."/>
            <person name="Gabaldon T."/>
            <person name="Kempken F."/>
            <person name="Kumar A."/>
            <person name="Marcet-Houben M."/>
            <person name="Poggeler S."/>
            <person name="Stajich J.E."/>
            <person name="Nowrousian M."/>
        </authorList>
    </citation>
    <scope>NUCLEOTIDE SEQUENCE [LARGE SCALE GENOMIC DNA]</scope>
    <source>
        <strain evidence="16">CBS 100304</strain>
        <tissue evidence="15">Vegetative mycelium</tissue>
    </source>
</reference>
<comment type="similarity">
    <text evidence="2">Belongs to the SNF2/RAD54 helicase family.</text>
</comment>
<dbReference type="SMART" id="SM00184">
    <property type="entry name" value="RING"/>
    <property type="match status" value="1"/>
</dbReference>
<dbReference type="InterPro" id="IPR001841">
    <property type="entry name" value="Znf_RING"/>
</dbReference>
<evidence type="ECO:0000313" key="16">
    <source>
        <dbReference type="Proteomes" id="UP000018144"/>
    </source>
</evidence>
<dbReference type="PROSITE" id="PS51192">
    <property type="entry name" value="HELICASE_ATP_BIND_1"/>
    <property type="match status" value="1"/>
</dbReference>
<evidence type="ECO:0000256" key="2">
    <source>
        <dbReference type="ARBA" id="ARBA00007025"/>
    </source>
</evidence>
<dbReference type="OrthoDB" id="448448at2759"/>
<evidence type="ECO:0000256" key="5">
    <source>
        <dbReference type="ARBA" id="ARBA00022771"/>
    </source>
</evidence>
<dbReference type="GO" id="GO:0006289">
    <property type="term" value="P:nucleotide-excision repair"/>
    <property type="evidence" value="ECO:0007669"/>
    <property type="project" value="TreeGrafter"/>
</dbReference>
<dbReference type="InterPro" id="IPR050628">
    <property type="entry name" value="SNF2_RAD54_helicase_TF"/>
</dbReference>
<dbReference type="STRING" id="1076935.U4L5U2"/>
<feature type="compositionally biased region" description="Acidic residues" evidence="11">
    <location>
        <begin position="306"/>
        <end position="322"/>
    </location>
</feature>
<dbReference type="InterPro" id="IPR049730">
    <property type="entry name" value="SNF2/RAD54-like_C"/>
</dbReference>
<feature type="compositionally biased region" description="Acidic residues" evidence="11">
    <location>
        <begin position="173"/>
        <end position="189"/>
    </location>
</feature>
<evidence type="ECO:0000256" key="1">
    <source>
        <dbReference type="ARBA" id="ARBA00004123"/>
    </source>
</evidence>
<keyword evidence="16" id="KW-1185">Reference proteome</keyword>
<keyword evidence="9" id="KW-0067">ATP-binding</keyword>
<feature type="compositionally biased region" description="Low complexity" evidence="11">
    <location>
        <begin position="198"/>
        <end position="207"/>
    </location>
</feature>
<dbReference type="SMART" id="SM00487">
    <property type="entry name" value="DEXDc"/>
    <property type="match status" value="1"/>
</dbReference>
<evidence type="ECO:0000259" key="13">
    <source>
        <dbReference type="PROSITE" id="PS51192"/>
    </source>
</evidence>
<dbReference type="GO" id="GO:0016787">
    <property type="term" value="F:hydrolase activity"/>
    <property type="evidence" value="ECO:0007669"/>
    <property type="project" value="UniProtKB-KW"/>
</dbReference>
<dbReference type="Pfam" id="PF00176">
    <property type="entry name" value="SNF2-rel_dom"/>
    <property type="match status" value="1"/>
</dbReference>
<evidence type="ECO:0000256" key="4">
    <source>
        <dbReference type="ARBA" id="ARBA00022741"/>
    </source>
</evidence>
<feature type="compositionally biased region" description="Acidic residues" evidence="11">
    <location>
        <begin position="393"/>
        <end position="404"/>
    </location>
</feature>
<accession>U4L5U2</accession>
<dbReference type="InterPro" id="IPR000330">
    <property type="entry name" value="SNF2_N"/>
</dbReference>
<dbReference type="GO" id="GO:0008094">
    <property type="term" value="F:ATP-dependent activity, acting on DNA"/>
    <property type="evidence" value="ECO:0007669"/>
    <property type="project" value="TreeGrafter"/>
</dbReference>
<evidence type="ECO:0000256" key="6">
    <source>
        <dbReference type="ARBA" id="ARBA00022801"/>
    </source>
</evidence>
<feature type="compositionally biased region" description="Polar residues" evidence="11">
    <location>
        <begin position="1"/>
        <end position="25"/>
    </location>
</feature>
<dbReference type="PROSITE" id="PS50089">
    <property type="entry name" value="ZF_RING_2"/>
    <property type="match status" value="1"/>
</dbReference>
<dbReference type="EMBL" id="HF935680">
    <property type="protein sequence ID" value="CCX12181.1"/>
    <property type="molecule type" value="Genomic_DNA"/>
</dbReference>
<dbReference type="InterPro" id="IPR014001">
    <property type="entry name" value="Helicase_ATP-bd"/>
</dbReference>
<proteinExistence type="inferred from homology"/>
<dbReference type="PROSITE" id="PS00690">
    <property type="entry name" value="DEAH_ATP_HELICASE"/>
    <property type="match status" value="1"/>
</dbReference>
<evidence type="ECO:0000256" key="11">
    <source>
        <dbReference type="SAM" id="MobiDB-lite"/>
    </source>
</evidence>
<feature type="region of interest" description="Disordered" evidence="11">
    <location>
        <begin position="1"/>
        <end position="70"/>
    </location>
</feature>
<dbReference type="PROSITE" id="PS51194">
    <property type="entry name" value="HELICASE_CTER"/>
    <property type="match status" value="1"/>
</dbReference>
<evidence type="ECO:0000256" key="8">
    <source>
        <dbReference type="ARBA" id="ARBA00022833"/>
    </source>
</evidence>
<feature type="compositionally biased region" description="Basic and acidic residues" evidence="11">
    <location>
        <begin position="54"/>
        <end position="70"/>
    </location>
</feature>
<feature type="compositionally biased region" description="Basic residues" evidence="11">
    <location>
        <begin position="377"/>
        <end position="388"/>
    </location>
</feature>
<dbReference type="InterPro" id="IPR002464">
    <property type="entry name" value="DNA/RNA_helicase_DEAH_CS"/>
</dbReference>
<dbReference type="PANTHER" id="PTHR45626">
    <property type="entry name" value="TRANSCRIPTION TERMINATION FACTOR 2-RELATED"/>
    <property type="match status" value="1"/>
</dbReference>
<dbReference type="Gene3D" id="3.40.50.10810">
    <property type="entry name" value="Tandem AAA-ATPase domain"/>
    <property type="match status" value="1"/>
</dbReference>
<dbReference type="InterPro" id="IPR017907">
    <property type="entry name" value="Znf_RING_CS"/>
</dbReference>
<feature type="region of interest" description="Disordered" evidence="11">
    <location>
        <begin position="143"/>
        <end position="426"/>
    </location>
</feature>
<feature type="compositionally biased region" description="Low complexity" evidence="11">
    <location>
        <begin position="249"/>
        <end position="258"/>
    </location>
</feature>
<feature type="domain" description="Helicase ATP-binding" evidence="13">
    <location>
        <begin position="516"/>
        <end position="691"/>
    </location>
</feature>
<evidence type="ECO:0000259" key="14">
    <source>
        <dbReference type="PROSITE" id="PS51194"/>
    </source>
</evidence>
<dbReference type="GO" id="GO:0005634">
    <property type="term" value="C:nucleus"/>
    <property type="evidence" value="ECO:0007669"/>
    <property type="project" value="UniProtKB-SubCell"/>
</dbReference>
<dbReference type="SUPFAM" id="SSF57850">
    <property type="entry name" value="RING/U-box"/>
    <property type="match status" value="1"/>
</dbReference>
<dbReference type="AlphaFoldDB" id="U4L5U2"/>
<dbReference type="InterPro" id="IPR027417">
    <property type="entry name" value="P-loop_NTPase"/>
</dbReference>